<evidence type="ECO:0000256" key="1">
    <source>
        <dbReference type="SAM" id="MobiDB-lite"/>
    </source>
</evidence>
<comment type="caution">
    <text evidence="2">The sequence shown here is derived from an EMBL/GenBank/DDBJ whole genome shotgun (WGS) entry which is preliminary data.</text>
</comment>
<protein>
    <submittedName>
        <fullName evidence="2">Uncharacterized protein</fullName>
    </submittedName>
</protein>
<evidence type="ECO:0000313" key="2">
    <source>
        <dbReference type="EMBL" id="KAF6758336.1"/>
    </source>
</evidence>
<feature type="region of interest" description="Disordered" evidence="1">
    <location>
        <begin position="31"/>
        <end position="60"/>
    </location>
</feature>
<name>A0A8H6I421_9AGAR</name>
<feature type="compositionally biased region" description="Basic and acidic residues" evidence="1">
    <location>
        <begin position="156"/>
        <end position="182"/>
    </location>
</feature>
<feature type="compositionally biased region" description="Polar residues" evidence="1">
    <location>
        <begin position="32"/>
        <end position="45"/>
    </location>
</feature>
<sequence>MDDPIAFFSYIACENTINDAPGMHERHRRLTANATPSKTRRLTTTNDDENPSRSRPARRKNVCQCRHDLDDVRMTDLCNMRAAIDDGDDDKGEWWWKVRECGDEQRGRYDAVKRARLGKYDISSLGEKAKGREGDTDLSSLCAVTSGALDGDDEGGMMRKEIDEGENGVKRREESEEVGRVC</sequence>
<feature type="region of interest" description="Disordered" evidence="1">
    <location>
        <begin position="147"/>
        <end position="182"/>
    </location>
</feature>
<accession>A0A8H6I421</accession>
<gene>
    <name evidence="2" type="ORF">DFP72DRAFT_192654</name>
</gene>
<dbReference type="EMBL" id="JACGCI010000019">
    <property type="protein sequence ID" value="KAF6758336.1"/>
    <property type="molecule type" value="Genomic_DNA"/>
</dbReference>
<proteinExistence type="predicted"/>
<dbReference type="Proteomes" id="UP000521943">
    <property type="component" value="Unassembled WGS sequence"/>
</dbReference>
<reference evidence="2 3" key="1">
    <citation type="submission" date="2020-07" db="EMBL/GenBank/DDBJ databases">
        <title>Comparative genomics of pyrophilous fungi reveals a link between fire events and developmental genes.</title>
        <authorList>
            <consortium name="DOE Joint Genome Institute"/>
            <person name="Steindorff A.S."/>
            <person name="Carver A."/>
            <person name="Calhoun S."/>
            <person name="Stillman K."/>
            <person name="Liu H."/>
            <person name="Lipzen A."/>
            <person name="Pangilinan J."/>
            <person name="Labutti K."/>
            <person name="Bruns T.D."/>
            <person name="Grigoriev I.V."/>
        </authorList>
    </citation>
    <scope>NUCLEOTIDE SEQUENCE [LARGE SCALE GENOMIC DNA]</scope>
    <source>
        <strain evidence="2 3">CBS 144469</strain>
    </source>
</reference>
<dbReference type="AlphaFoldDB" id="A0A8H6I421"/>
<keyword evidence="3" id="KW-1185">Reference proteome</keyword>
<organism evidence="2 3">
    <name type="scientific">Ephemerocybe angulata</name>
    <dbReference type="NCBI Taxonomy" id="980116"/>
    <lineage>
        <taxon>Eukaryota</taxon>
        <taxon>Fungi</taxon>
        <taxon>Dikarya</taxon>
        <taxon>Basidiomycota</taxon>
        <taxon>Agaricomycotina</taxon>
        <taxon>Agaricomycetes</taxon>
        <taxon>Agaricomycetidae</taxon>
        <taxon>Agaricales</taxon>
        <taxon>Agaricineae</taxon>
        <taxon>Psathyrellaceae</taxon>
        <taxon>Ephemerocybe</taxon>
    </lineage>
</organism>
<evidence type="ECO:0000313" key="3">
    <source>
        <dbReference type="Proteomes" id="UP000521943"/>
    </source>
</evidence>